<keyword evidence="9" id="KW-1185">Reference proteome</keyword>
<dbReference type="Pfam" id="PF09787">
    <property type="entry name" value="Golgin_A5"/>
    <property type="match status" value="1"/>
</dbReference>
<name>A0A913WTW6_EXADI</name>
<evidence type="ECO:0000256" key="1">
    <source>
        <dbReference type="ARBA" id="ARBA00004409"/>
    </source>
</evidence>
<protein>
    <submittedName>
        <fullName evidence="8">Uncharacterized protein</fullName>
    </submittedName>
</protein>
<dbReference type="GO" id="GO:0007030">
    <property type="term" value="P:Golgi organization"/>
    <property type="evidence" value="ECO:0007669"/>
    <property type="project" value="InterPro"/>
</dbReference>
<dbReference type="RefSeq" id="XP_020894052.1">
    <property type="nucleotide sequence ID" value="XM_021038393.1"/>
</dbReference>
<dbReference type="GO" id="GO:0000139">
    <property type="term" value="C:Golgi membrane"/>
    <property type="evidence" value="ECO:0007669"/>
    <property type="project" value="UniProtKB-SubCell"/>
</dbReference>
<evidence type="ECO:0000313" key="9">
    <source>
        <dbReference type="Proteomes" id="UP000887567"/>
    </source>
</evidence>
<dbReference type="PANTHER" id="PTHR13815">
    <property type="entry name" value="GOLGIN-84"/>
    <property type="match status" value="1"/>
</dbReference>
<evidence type="ECO:0000313" key="8">
    <source>
        <dbReference type="EnsemblMetazoa" id="XP_020894052.1"/>
    </source>
</evidence>
<keyword evidence="5" id="KW-0175">Coiled coil</keyword>
<evidence type="ECO:0000256" key="7">
    <source>
        <dbReference type="SAM" id="MobiDB-lite"/>
    </source>
</evidence>
<keyword evidence="2" id="KW-0812">Transmembrane</keyword>
<dbReference type="GO" id="GO:0031985">
    <property type="term" value="C:Golgi cisterna"/>
    <property type="evidence" value="ECO:0007669"/>
    <property type="project" value="TreeGrafter"/>
</dbReference>
<evidence type="ECO:0000256" key="6">
    <source>
        <dbReference type="ARBA" id="ARBA00023136"/>
    </source>
</evidence>
<evidence type="ECO:0000256" key="3">
    <source>
        <dbReference type="ARBA" id="ARBA00022989"/>
    </source>
</evidence>
<accession>A0A913WTW6</accession>
<keyword evidence="4" id="KW-0333">Golgi apparatus</keyword>
<organism evidence="8 9">
    <name type="scientific">Exaiptasia diaphana</name>
    <name type="common">Tropical sea anemone</name>
    <name type="synonym">Aiptasia pulchella</name>
    <dbReference type="NCBI Taxonomy" id="2652724"/>
    <lineage>
        <taxon>Eukaryota</taxon>
        <taxon>Metazoa</taxon>
        <taxon>Cnidaria</taxon>
        <taxon>Anthozoa</taxon>
        <taxon>Hexacorallia</taxon>
        <taxon>Actiniaria</taxon>
        <taxon>Aiptasiidae</taxon>
        <taxon>Exaiptasia</taxon>
    </lineage>
</organism>
<dbReference type="GO" id="GO:0000301">
    <property type="term" value="P:retrograde transport, vesicle recycling within Golgi"/>
    <property type="evidence" value="ECO:0007669"/>
    <property type="project" value="TreeGrafter"/>
</dbReference>
<dbReference type="EnsemblMetazoa" id="XM_021038393.1">
    <property type="protein sequence ID" value="XP_020894052.1"/>
    <property type="gene ID" value="LOC110233129"/>
</dbReference>
<dbReference type="Proteomes" id="UP000887567">
    <property type="component" value="Unplaced"/>
</dbReference>
<proteinExistence type="predicted"/>
<keyword evidence="3" id="KW-1133">Transmembrane helix</keyword>
<evidence type="ECO:0000256" key="5">
    <source>
        <dbReference type="ARBA" id="ARBA00023054"/>
    </source>
</evidence>
<comment type="subcellular location">
    <subcellularLocation>
        <location evidence="1">Golgi apparatus membrane</location>
        <topology evidence="1">Single-pass type IV membrane protein</topology>
    </subcellularLocation>
</comment>
<evidence type="ECO:0000256" key="4">
    <source>
        <dbReference type="ARBA" id="ARBA00023034"/>
    </source>
</evidence>
<sequence length="114" mass="13205">DVRFAQDEMQRTKNSFMSQIQEREGEIQRLRNQLATKTLTSTSEAELENRVRALTENLIQKQTMIEALSTEKNSLVLQLERLEQQYRDVQASSARHIKSTSVTFDGIEDNDENT</sequence>
<dbReference type="AlphaFoldDB" id="A0A913WTW6"/>
<reference evidence="8" key="1">
    <citation type="submission" date="2022-11" db="UniProtKB">
        <authorList>
            <consortium name="EnsemblMetazoa"/>
        </authorList>
    </citation>
    <scope>IDENTIFICATION</scope>
</reference>
<keyword evidence="6" id="KW-0472">Membrane</keyword>
<dbReference type="InterPro" id="IPR019177">
    <property type="entry name" value="Golgin_subfamily_A_member_5"/>
</dbReference>
<dbReference type="OrthoDB" id="248903at2759"/>
<feature type="region of interest" description="Disordered" evidence="7">
    <location>
        <begin position="89"/>
        <end position="114"/>
    </location>
</feature>
<dbReference type="KEGG" id="epa:110233129"/>
<dbReference type="PANTHER" id="PTHR13815:SF7">
    <property type="entry name" value="GOLGIN SUBFAMILY A MEMBER 5"/>
    <property type="match status" value="1"/>
</dbReference>
<dbReference type="GeneID" id="110233129"/>
<evidence type="ECO:0000256" key="2">
    <source>
        <dbReference type="ARBA" id="ARBA00022692"/>
    </source>
</evidence>